<sequence length="153" mass="16255">MNKWWVALALALVAAGGVAAWWLAAPHQDREVALPADDATPGEVVAAYLDALDAGDCDTAVALREAGTSQDSTWCADVASLSNPAIESPRSEDPAWSGRPATDEVVSVPVRFDLEMRALRGDGSLGDGSMTWGYRLTRSSDDGPWRIFDQGHG</sequence>
<gene>
    <name evidence="1" type="ORF">FC770_15870</name>
</gene>
<evidence type="ECO:0008006" key="3">
    <source>
        <dbReference type="Google" id="ProtNLM"/>
    </source>
</evidence>
<name>A0A4U2YGY5_9ACTN</name>
<evidence type="ECO:0000313" key="2">
    <source>
        <dbReference type="Proteomes" id="UP000307808"/>
    </source>
</evidence>
<dbReference type="EMBL" id="SZPY01000005">
    <property type="protein sequence ID" value="TKI60287.1"/>
    <property type="molecule type" value="Genomic_DNA"/>
</dbReference>
<organism evidence="1 2">
    <name type="scientific">Nocardioides jishulii</name>
    <dbReference type="NCBI Taxonomy" id="2575440"/>
    <lineage>
        <taxon>Bacteria</taxon>
        <taxon>Bacillati</taxon>
        <taxon>Actinomycetota</taxon>
        <taxon>Actinomycetes</taxon>
        <taxon>Propionibacteriales</taxon>
        <taxon>Nocardioidaceae</taxon>
        <taxon>Nocardioides</taxon>
    </lineage>
</organism>
<comment type="caution">
    <text evidence="1">The sequence shown here is derived from an EMBL/GenBank/DDBJ whole genome shotgun (WGS) entry which is preliminary data.</text>
</comment>
<dbReference type="AlphaFoldDB" id="A0A4U2YGY5"/>
<dbReference type="RefSeq" id="WP_137067298.1">
    <property type="nucleotide sequence ID" value="NZ_CP040748.1"/>
</dbReference>
<protein>
    <recommendedName>
        <fullName evidence="3">DUF4829 domain-containing protein</fullName>
    </recommendedName>
</protein>
<evidence type="ECO:0000313" key="1">
    <source>
        <dbReference type="EMBL" id="TKI60287.1"/>
    </source>
</evidence>
<reference evidence="1 2" key="1">
    <citation type="submission" date="2019-04" db="EMBL/GenBank/DDBJ databases">
        <authorList>
            <person name="Dong K."/>
        </authorList>
    </citation>
    <scope>NUCLEOTIDE SEQUENCE [LARGE SCALE GENOMIC DNA]</scope>
    <source>
        <strain evidence="2">dk3543</strain>
    </source>
</reference>
<proteinExistence type="predicted"/>
<accession>A0A4U2YGY5</accession>
<dbReference type="OrthoDB" id="3482532at2"/>
<keyword evidence="2" id="KW-1185">Reference proteome</keyword>
<dbReference type="Proteomes" id="UP000307808">
    <property type="component" value="Unassembled WGS sequence"/>
</dbReference>